<dbReference type="PANTHER" id="PTHR11358:SF26">
    <property type="entry name" value="GUANIDINO ACID HYDROLASE, MITOCHONDRIAL"/>
    <property type="match status" value="1"/>
</dbReference>
<evidence type="ECO:0000256" key="3">
    <source>
        <dbReference type="PROSITE-ProRule" id="PRU00742"/>
    </source>
</evidence>
<evidence type="ECO:0000256" key="1">
    <source>
        <dbReference type="ARBA" id="ARBA00022723"/>
    </source>
</evidence>
<name>A0ABW5XEE1_9MICO</name>
<organism evidence="4 5">
    <name type="scientific">Populibacterium corticicola</name>
    <dbReference type="NCBI Taxonomy" id="1812826"/>
    <lineage>
        <taxon>Bacteria</taxon>
        <taxon>Bacillati</taxon>
        <taxon>Actinomycetota</taxon>
        <taxon>Actinomycetes</taxon>
        <taxon>Micrococcales</taxon>
        <taxon>Jonesiaceae</taxon>
        <taxon>Populibacterium</taxon>
    </lineage>
</organism>
<dbReference type="SUPFAM" id="SSF52768">
    <property type="entry name" value="Arginase/deacetylase"/>
    <property type="match status" value="1"/>
</dbReference>
<dbReference type="PIRSF" id="PIRSF036979">
    <property type="entry name" value="Arginase"/>
    <property type="match status" value="1"/>
</dbReference>
<keyword evidence="2" id="KW-0378">Hydrolase</keyword>
<protein>
    <submittedName>
        <fullName evidence="4">Arginase family protein</fullName>
    </submittedName>
</protein>
<evidence type="ECO:0000256" key="2">
    <source>
        <dbReference type="ARBA" id="ARBA00022801"/>
    </source>
</evidence>
<dbReference type="InterPro" id="IPR006035">
    <property type="entry name" value="Ureohydrolase"/>
</dbReference>
<accession>A0ABW5XEE1</accession>
<dbReference type="EMBL" id="JBHUOP010000002">
    <property type="protein sequence ID" value="MFD2840243.1"/>
    <property type="molecule type" value="Genomic_DNA"/>
</dbReference>
<proteinExistence type="inferred from homology"/>
<evidence type="ECO:0000313" key="4">
    <source>
        <dbReference type="EMBL" id="MFD2840243.1"/>
    </source>
</evidence>
<comment type="similarity">
    <text evidence="3">Belongs to the arginase family.</text>
</comment>
<sequence>MSPYTFAGAPFAAEGQADYGVLGAPSNLGSTTRGGAMAEAPRAIRLSYAAAAPENLIDLGDVEPEKRNLEHYLDQLTNEVKTCLEQIKQTLLVLGGDDSVSYSVVRAVSEFHEGPVDLVHFDAHKDEHPDLSMGIDHSNWVTALKNGNLIVSDVERHGYRMESEQPSQDLEEQDPTLVVDMAAPPVARVVVLDMGAIDPAFAPGVAAPEPFGLTPVYVLETVSKIVKEGNVRAIVLTEVDPSRDINEQTSRLAFRFLYNLITR</sequence>
<dbReference type="Pfam" id="PF00491">
    <property type="entry name" value="Arginase"/>
    <property type="match status" value="1"/>
</dbReference>
<dbReference type="Proteomes" id="UP001597391">
    <property type="component" value="Unassembled WGS sequence"/>
</dbReference>
<dbReference type="Gene3D" id="3.40.800.10">
    <property type="entry name" value="Ureohydrolase domain"/>
    <property type="match status" value="1"/>
</dbReference>
<comment type="caution">
    <text evidence="4">The sequence shown here is derived from an EMBL/GenBank/DDBJ whole genome shotgun (WGS) entry which is preliminary data.</text>
</comment>
<dbReference type="InterPro" id="IPR023696">
    <property type="entry name" value="Ureohydrolase_dom_sf"/>
</dbReference>
<dbReference type="PANTHER" id="PTHR11358">
    <property type="entry name" value="ARGINASE/AGMATINASE"/>
    <property type="match status" value="1"/>
</dbReference>
<keyword evidence="1" id="KW-0479">Metal-binding</keyword>
<dbReference type="PROSITE" id="PS51409">
    <property type="entry name" value="ARGINASE_2"/>
    <property type="match status" value="1"/>
</dbReference>
<gene>
    <name evidence="4" type="ORF">ACFSYH_06630</name>
</gene>
<evidence type="ECO:0000313" key="5">
    <source>
        <dbReference type="Proteomes" id="UP001597391"/>
    </source>
</evidence>
<reference evidence="5" key="1">
    <citation type="journal article" date="2019" name="Int. J. Syst. Evol. Microbiol.">
        <title>The Global Catalogue of Microorganisms (GCM) 10K type strain sequencing project: providing services to taxonomists for standard genome sequencing and annotation.</title>
        <authorList>
            <consortium name="The Broad Institute Genomics Platform"/>
            <consortium name="The Broad Institute Genome Sequencing Center for Infectious Disease"/>
            <person name="Wu L."/>
            <person name="Ma J."/>
        </authorList>
    </citation>
    <scope>NUCLEOTIDE SEQUENCE [LARGE SCALE GENOMIC DNA]</scope>
    <source>
        <strain evidence="5">KCTC 33576</strain>
    </source>
</reference>
<keyword evidence="5" id="KW-1185">Reference proteome</keyword>
<dbReference type="RefSeq" id="WP_377466018.1">
    <property type="nucleotide sequence ID" value="NZ_JBHUOP010000002.1"/>
</dbReference>